<feature type="coiled-coil region" evidence="1">
    <location>
        <begin position="201"/>
        <end position="228"/>
    </location>
</feature>
<feature type="domain" description="DUF7746" evidence="2">
    <location>
        <begin position="1"/>
        <end position="60"/>
    </location>
</feature>
<keyword evidence="4" id="KW-1185">Reference proteome</keyword>
<dbReference type="EMBL" id="NBSK02000005">
    <property type="protein sequence ID" value="KAJ0205950.1"/>
    <property type="molecule type" value="Genomic_DNA"/>
</dbReference>
<dbReference type="PANTHER" id="PTHR33054">
    <property type="entry name" value="CCHC-TYPE DOMAIN-CONTAINING PROTEIN"/>
    <property type="match status" value="1"/>
</dbReference>
<dbReference type="Pfam" id="PF24925">
    <property type="entry name" value="DUF7746"/>
    <property type="match status" value="1"/>
</dbReference>
<protein>
    <recommendedName>
        <fullName evidence="2">DUF7746 domain-containing protein</fullName>
    </recommendedName>
</protein>
<dbReference type="PANTHER" id="PTHR33054:SF13">
    <property type="entry name" value="CCHC-TYPE DOMAIN-CONTAINING PROTEIN"/>
    <property type="match status" value="1"/>
</dbReference>
<dbReference type="Proteomes" id="UP000235145">
    <property type="component" value="Unassembled WGS sequence"/>
</dbReference>
<reference evidence="3 4" key="1">
    <citation type="journal article" date="2017" name="Nat. Commun.">
        <title>Genome assembly with in vitro proximity ligation data and whole-genome triplication in lettuce.</title>
        <authorList>
            <person name="Reyes-Chin-Wo S."/>
            <person name="Wang Z."/>
            <person name="Yang X."/>
            <person name="Kozik A."/>
            <person name="Arikit S."/>
            <person name="Song C."/>
            <person name="Xia L."/>
            <person name="Froenicke L."/>
            <person name="Lavelle D.O."/>
            <person name="Truco M.J."/>
            <person name="Xia R."/>
            <person name="Zhu S."/>
            <person name="Xu C."/>
            <person name="Xu H."/>
            <person name="Xu X."/>
            <person name="Cox K."/>
            <person name="Korf I."/>
            <person name="Meyers B.C."/>
            <person name="Michelmore R.W."/>
        </authorList>
    </citation>
    <scope>NUCLEOTIDE SEQUENCE [LARGE SCALE GENOMIC DNA]</scope>
    <source>
        <strain evidence="4">cv. Salinas</strain>
        <tissue evidence="3">Seedlings</tissue>
    </source>
</reference>
<gene>
    <name evidence="3" type="ORF">LSAT_V11C500230720</name>
</gene>
<accession>A0A9R1VJH6</accession>
<evidence type="ECO:0000259" key="2">
    <source>
        <dbReference type="Pfam" id="PF24925"/>
    </source>
</evidence>
<dbReference type="AlphaFoldDB" id="A0A9R1VJH6"/>
<keyword evidence="1" id="KW-0175">Coiled coil</keyword>
<evidence type="ECO:0000313" key="4">
    <source>
        <dbReference type="Proteomes" id="UP000235145"/>
    </source>
</evidence>
<dbReference type="InterPro" id="IPR056648">
    <property type="entry name" value="DUF7746"/>
</dbReference>
<evidence type="ECO:0000313" key="3">
    <source>
        <dbReference type="EMBL" id="KAJ0205950.1"/>
    </source>
</evidence>
<organism evidence="3 4">
    <name type="scientific">Lactuca sativa</name>
    <name type="common">Garden lettuce</name>
    <dbReference type="NCBI Taxonomy" id="4236"/>
    <lineage>
        <taxon>Eukaryota</taxon>
        <taxon>Viridiplantae</taxon>
        <taxon>Streptophyta</taxon>
        <taxon>Embryophyta</taxon>
        <taxon>Tracheophyta</taxon>
        <taxon>Spermatophyta</taxon>
        <taxon>Magnoliopsida</taxon>
        <taxon>eudicotyledons</taxon>
        <taxon>Gunneridae</taxon>
        <taxon>Pentapetalae</taxon>
        <taxon>asterids</taxon>
        <taxon>campanulids</taxon>
        <taxon>Asterales</taxon>
        <taxon>Asteraceae</taxon>
        <taxon>Cichorioideae</taxon>
        <taxon>Cichorieae</taxon>
        <taxon>Lactucinae</taxon>
        <taxon>Lactuca</taxon>
    </lineage>
</organism>
<proteinExistence type="predicted"/>
<dbReference type="Pfam" id="PF22909">
    <property type="entry name" value="Caulimovir_coat_dom"/>
    <property type="match status" value="1"/>
</dbReference>
<sequence>MLMYSTIAKNTGNSDKQVANMLIAGFTGQLKGWWDNYVDEKTQQAILNTVKTENGITTPNVVYTLTCTIIEHFTGRWSDNSENIRTLLNGLFCKTLTSFRWYKDTFLSRVMELNDCNSVYWKSKFIDGLPNLFAERVKNQLRIDNTIPYEDYTYGKLIGTCIQEGLALCSEIKLNHQIKTQHLNEKRQLGEFCDQFGIETSKNKKKQRKEFQQKKRFYKRRHNNFNRKDKHIKKKFIKKENKKPPTCFSCGKPVIMLINAEIKK</sequence>
<comment type="caution">
    <text evidence="3">The sequence shown here is derived from an EMBL/GenBank/DDBJ whole genome shotgun (WGS) entry which is preliminary data.</text>
</comment>
<evidence type="ECO:0000256" key="1">
    <source>
        <dbReference type="SAM" id="Coils"/>
    </source>
</evidence>
<name>A0A9R1VJH6_LACSA</name>